<evidence type="ECO:0000313" key="3">
    <source>
        <dbReference type="Proteomes" id="UP000674179"/>
    </source>
</evidence>
<reference evidence="2 3" key="1">
    <citation type="submission" date="2021-02" db="EMBL/GenBank/DDBJ databases">
        <title>Leishmania (Mundinia) enrietti genome sequencing and assembly.</title>
        <authorList>
            <person name="Almutairi H."/>
            <person name="Gatherer D."/>
        </authorList>
    </citation>
    <scope>NUCLEOTIDE SEQUENCE [LARGE SCALE GENOMIC DNA]</scope>
    <source>
        <strain evidence="2">CUR178</strain>
    </source>
</reference>
<feature type="compositionally biased region" description="Basic and acidic residues" evidence="1">
    <location>
        <begin position="836"/>
        <end position="845"/>
    </location>
</feature>
<dbReference type="GeneID" id="94170782"/>
<dbReference type="OrthoDB" id="9974723at2759"/>
<organism evidence="2 3">
    <name type="scientific">Leishmania enriettii</name>
    <dbReference type="NCBI Taxonomy" id="5663"/>
    <lineage>
        <taxon>Eukaryota</taxon>
        <taxon>Discoba</taxon>
        <taxon>Euglenozoa</taxon>
        <taxon>Kinetoplastea</taxon>
        <taxon>Metakinetoplastina</taxon>
        <taxon>Trypanosomatida</taxon>
        <taxon>Trypanosomatidae</taxon>
        <taxon>Leishmaniinae</taxon>
        <taxon>Leishmania</taxon>
    </lineage>
</organism>
<sequence>MVSSPQLILGSLHSISDRSIFFTPLENDHLDLKTVSTAPPSHRSVLQRNGLVAKVCVGVTFYEARVSGTPTTSHTSTTLDTGESGLTAAVEHDSLSAAKRKELCCLALVHAGLLRAKGDELAIPGELAATPWPVHTEKQYTELMEQLRARRACTAVNTSSFCVPVLSIEECVYKHKGVCVCLGVAWMPRYSHNLRQWAATFATSGHRVPEASLLTLLHHVTTGALAMRTAANVAGQTDEALSLSVTLEKVLVHRGSEAEKKTSKEANSGNAGDGLAFVLTTGACEWRQAEPRVDQNSGTNEAARSGTRRFTNHLIDLEEEKLLYRTPEDCSPRLYPTHGSAAAKQDVWTLGVVLYLLASGLAGTCRAAATSLRSRSPRWARMRKMAPLNAAVLTPDSLWRRLRRELECRGYSGTIVTVITQLLSLDPLTRPSLRTVDRMLQDLQRPTPVHRFPYALGSYDLLRMQNPADIHLNPGARRYTMAGACILCKKQRDSTALCAKGGDHVPGLSSPSWFDEELLPQLPCMDLHYMTFLYPLCGSSDERQRRKQVALALQGPQSSMNASIGVAQVTAPLLDSTRLFQVFGGFAVYKRMPELNAKGQVFYRVVVKDVLVPYPSQGLRRSELPLIKLTIDFTGGLPWPSCCTEALQKGGRVSRNAPLSFTGAHQDVEWFGWVLPGERFSLPNGGHWTAPHDGAFVFFFNSDLRPTDRDRYFGLTSMRAATLPAKVPRTVLPDSLFRLHAGDETRVSGLFGSRTENGNRADPGLRRSSVLRGSVVHRRSCHSVTDVALPAATHEIVEAEENASTALEHRPLSLSASQLRNSPGEPPVSGRRRRSSMKDRAPSRRSDMFPSIVVGFLESVAEERKTSGSVLAASVLRSASGTASSDTSGTPELNEPALLVGAPRPDTPVTTDRKNPKSPEWVEARDKAQWTDFNITRLPVCTNTTVDSARALAPPEGSISPTAPNWLTSWRQKACKPLGMTMSLQGSRGAAAEGLTTSLPVSVDAENVISNAAVTAQLMPSTRSSGRESSSRVFELRPVAQRRVRKESIHATLPAATPKLPPIVGTLPAGLGEMRIGGLWLPSEAIDAAFRALTFCVLSTGEHGYMHPPVKISARVAHAIRAQPGAAYLAFLSNQLPLFRRNHPRMEAATCSLMLPHHGFTCYASDGTLLGVLALRCSRNRCPDVMSDEFELMTRVSTAIHGSSVASRTVYASYLSKDVGANMDKAPAASGACEVRDRDGKEDGQACPLRHVSSLPHRGWGTRKLLANSPGNQARTFSCALRHVNDCTSNENDDASPSLTRGDVLPACWVGFDGLSAALLFADAAQSTWVPYRIGG</sequence>
<dbReference type="InterPro" id="IPR011009">
    <property type="entry name" value="Kinase-like_dom_sf"/>
</dbReference>
<dbReference type="RefSeq" id="XP_067691838.1">
    <property type="nucleotide sequence ID" value="XM_067835272.1"/>
</dbReference>
<evidence type="ECO:0000313" key="2">
    <source>
        <dbReference type="EMBL" id="KAG5475827.1"/>
    </source>
</evidence>
<gene>
    <name evidence="2" type="ORF">CUR178_03540</name>
</gene>
<dbReference type="Proteomes" id="UP000674179">
    <property type="component" value="Chromosome 27"/>
</dbReference>
<dbReference type="Gene3D" id="1.10.510.10">
    <property type="entry name" value="Transferase(Phosphotransferase) domain 1"/>
    <property type="match status" value="1"/>
</dbReference>
<proteinExistence type="predicted"/>
<comment type="caution">
    <text evidence="2">The sequence shown here is derived from an EMBL/GenBank/DDBJ whole genome shotgun (WGS) entry which is preliminary data.</text>
</comment>
<feature type="region of interest" description="Disordered" evidence="1">
    <location>
        <begin position="801"/>
        <end position="845"/>
    </location>
</feature>
<feature type="region of interest" description="Disordered" evidence="1">
    <location>
        <begin position="879"/>
        <end position="919"/>
    </location>
</feature>
<dbReference type="EMBL" id="JAFHKP010000027">
    <property type="protein sequence ID" value="KAG5475827.1"/>
    <property type="molecule type" value="Genomic_DNA"/>
</dbReference>
<evidence type="ECO:0000256" key="1">
    <source>
        <dbReference type="SAM" id="MobiDB-lite"/>
    </source>
</evidence>
<dbReference type="KEGG" id="lenr:94170782"/>
<evidence type="ECO:0008006" key="4">
    <source>
        <dbReference type="Google" id="ProtNLM"/>
    </source>
</evidence>
<keyword evidence="3" id="KW-1185">Reference proteome</keyword>
<protein>
    <recommendedName>
        <fullName evidence="4">Protein kinase domain-containing protein</fullName>
    </recommendedName>
</protein>
<name>A0A836G5Z9_LEIEN</name>
<accession>A0A836G5Z9</accession>
<dbReference type="SUPFAM" id="SSF56112">
    <property type="entry name" value="Protein kinase-like (PK-like)"/>
    <property type="match status" value="1"/>
</dbReference>
<feature type="compositionally biased region" description="Low complexity" evidence="1">
    <location>
        <begin position="879"/>
        <end position="890"/>
    </location>
</feature>